<dbReference type="Proteomes" id="UP000183529">
    <property type="component" value="Unassembled WGS sequence"/>
</dbReference>
<reference evidence="1 2" key="1">
    <citation type="submission" date="2016-10" db="EMBL/GenBank/DDBJ databases">
        <authorList>
            <person name="Varghese N."/>
            <person name="Submissions S."/>
        </authorList>
    </citation>
    <scope>NUCLEOTIDE SEQUENCE [LARGE SCALE GENOMIC DNA]</scope>
    <source>
        <strain evidence="1 2">LMG 22274</strain>
    </source>
</reference>
<evidence type="ECO:0000313" key="2">
    <source>
        <dbReference type="Proteomes" id="UP000183529"/>
    </source>
</evidence>
<comment type="caution">
    <text evidence="1">The sequence shown here is derived from an EMBL/GenBank/DDBJ whole genome shotgun (WGS) entry which is preliminary data.</text>
</comment>
<dbReference type="Gene3D" id="1.25.40.10">
    <property type="entry name" value="Tetratricopeptide repeat domain"/>
    <property type="match status" value="1"/>
</dbReference>
<evidence type="ECO:0000313" key="1">
    <source>
        <dbReference type="EMBL" id="SEK04012.1"/>
    </source>
</evidence>
<accession>A0AAQ1GJ63</accession>
<gene>
    <name evidence="1" type="ORF">SAMN05216550_1141</name>
</gene>
<dbReference type="InterPro" id="IPR011990">
    <property type="entry name" value="TPR-like_helical_dom_sf"/>
</dbReference>
<proteinExistence type="predicted"/>
<protein>
    <submittedName>
        <fullName evidence="1">SIR2-like domain-containing protein</fullName>
    </submittedName>
</protein>
<organism evidence="1 2">
    <name type="scientific">Paraburkholderia tropica</name>
    <dbReference type="NCBI Taxonomy" id="92647"/>
    <lineage>
        <taxon>Bacteria</taxon>
        <taxon>Pseudomonadati</taxon>
        <taxon>Pseudomonadota</taxon>
        <taxon>Betaproteobacteria</taxon>
        <taxon>Burkholderiales</taxon>
        <taxon>Burkholderiaceae</taxon>
        <taxon>Paraburkholderia</taxon>
    </lineage>
</organism>
<sequence>MVGAGFSRNAILPGLDTKAPPLWQSLVDEMLDRLYGKSTDRPTNALRIAEEYRIYFGQAALDEFIRTKCPDKAWQPGQLHVDFLKLPWADVLTTNWDTLLERAAELVEQTYDVVALEADLPHARAPRIVKLHGSLGDAGPLIFAEEDYRTYPEKHAAFLNLARQVFVENELCLVGFSGDDPNFLQWAGWVRDHLGGKARRIYLVGCLKLSASKRKYLEAHNVSPIDLSPLVDEDALDKHERVTKIFLEALVAARPNAAHEWKLHRSEDYPLSKGGHDAYSRTAKDSDFCADALKETTELWRQDRSRYPGWLVCPRELRERLQTDMDEAWIFRPEALLKLTHQERTDALYELAWRRTTSGKPMTQKAISALTELLQAHWSDVAPDTRGFLTIVLLRDARISFDEACFEDWAKRFDNATELQERWWLDCLYQKALFARDRGRLSEMLELADQIKTDDAVWKLRRASLYAEAGRYMQATRHIKEAADELEKAYRLDRSSVWVRARLGWAELISRGTVAANWALRKDLPPARDFTKAQVDPYEELEGISTSAQRIQNEQREKAVKMVPLFDAGRYRPVSRAKSRVIEAAWLMPWLELDYMMESTGLPLRINSASYCSQTLLQALDICYQPTVQWYVTALRAIHSQYDKEFERWFSRLLIAQLKDDVVRELIAVVRTMVDYWHDRLADTRAADFREERGIAIDELRLYLMALARLSVRMTEVEASDLFKQAIAWATNSDLQHHWILDALKEVGKYSAQSISRAGQESVAWSAVSFPLSSESKQESRFWPAFVEMVWQATPNMSARNAAWALRVQELTAAAGKGRPERSEAIMRLTFLVLRGALDDGERARFGSALWSDVDTQKDGLPSGTNLLSSTIALLPAPETIDARALVRRVLFEAPIANILHIPDSLGSKEVEERQSFIMALLHAAQIDLKPTSDEAARMFDAFMAWGTETARTSSRTNFFGSDLGPWIWERSGSIISELLLPAMSEKERTSERGAVLLEAVEKNNGWSGIAGLSFFLKAIPSLDETLARLIMKGFIAPNHKGVNSATSAVQVWAKHEERIGVAIPNSVYNRLVSAIEVAPEHGLNALLACARVLLQTCRLNLSYAERLKHSLSDLLTQTDYQEVDPLSVRAISVSLVRVECVRLAKALLTEGDDDNTLSAWLSQTRLDPLPEVRFALSDLED</sequence>
<dbReference type="AlphaFoldDB" id="A0AAQ1GJ63"/>
<name>A0AAQ1GJ63_9BURK</name>
<dbReference type="EMBL" id="FNZM01000014">
    <property type="protein sequence ID" value="SEK04012.1"/>
    <property type="molecule type" value="Genomic_DNA"/>
</dbReference>
<dbReference type="Pfam" id="PF13289">
    <property type="entry name" value="SIR2_2"/>
    <property type="match status" value="1"/>
</dbReference>